<keyword evidence="2" id="KW-1185">Reference proteome</keyword>
<proteinExistence type="predicted"/>
<comment type="caution">
    <text evidence="1">The sequence shown here is derived from an EMBL/GenBank/DDBJ whole genome shotgun (WGS) entry which is preliminary data.</text>
</comment>
<organism evidence="1 2">
    <name type="scientific">Acaulospora morrowiae</name>
    <dbReference type="NCBI Taxonomy" id="94023"/>
    <lineage>
        <taxon>Eukaryota</taxon>
        <taxon>Fungi</taxon>
        <taxon>Fungi incertae sedis</taxon>
        <taxon>Mucoromycota</taxon>
        <taxon>Glomeromycotina</taxon>
        <taxon>Glomeromycetes</taxon>
        <taxon>Diversisporales</taxon>
        <taxon>Acaulosporaceae</taxon>
        <taxon>Acaulospora</taxon>
    </lineage>
</organism>
<evidence type="ECO:0000313" key="2">
    <source>
        <dbReference type="Proteomes" id="UP000789342"/>
    </source>
</evidence>
<dbReference type="AlphaFoldDB" id="A0A9N9HQR7"/>
<reference evidence="1" key="1">
    <citation type="submission" date="2021-06" db="EMBL/GenBank/DDBJ databases">
        <authorList>
            <person name="Kallberg Y."/>
            <person name="Tangrot J."/>
            <person name="Rosling A."/>
        </authorList>
    </citation>
    <scope>NUCLEOTIDE SEQUENCE</scope>
    <source>
        <strain evidence="1">CL551</strain>
    </source>
</reference>
<name>A0A9N9HQR7_9GLOM</name>
<accession>A0A9N9HQR7</accession>
<evidence type="ECO:0000313" key="1">
    <source>
        <dbReference type="EMBL" id="CAG8701306.1"/>
    </source>
</evidence>
<dbReference type="Proteomes" id="UP000789342">
    <property type="component" value="Unassembled WGS sequence"/>
</dbReference>
<dbReference type="EMBL" id="CAJVPV010017084">
    <property type="protein sequence ID" value="CAG8701306.1"/>
    <property type="molecule type" value="Genomic_DNA"/>
</dbReference>
<gene>
    <name evidence="1" type="ORF">AMORRO_LOCUS12150</name>
</gene>
<feature type="non-terminal residue" evidence="1">
    <location>
        <position position="1"/>
    </location>
</feature>
<protein>
    <submittedName>
        <fullName evidence="1">3035_t:CDS:1</fullName>
    </submittedName>
</protein>
<sequence length="89" mass="10653">MWELRRGVKKVMGVVVDSPDGKRNKCWNHVILDFKCKYPVYNGNHGDYGVPGEWWQKFYRENPNATYSENDKGEEFLMRYRIQDTGYIQ</sequence>